<comment type="caution">
    <text evidence="4">The sequence shown here is derived from an EMBL/GenBank/DDBJ whole genome shotgun (WGS) entry which is preliminary data.</text>
</comment>
<feature type="compositionally biased region" description="Basic and acidic residues" evidence="3">
    <location>
        <begin position="438"/>
        <end position="457"/>
    </location>
</feature>
<gene>
    <name evidence="4" type="ORF">B0T22DRAFT_535180</name>
</gene>
<accession>A0AAE1CBW3</accession>
<keyword evidence="1" id="KW-0677">Repeat</keyword>
<proteinExistence type="predicted"/>
<dbReference type="PANTHER" id="PTHR24126:SF14">
    <property type="entry name" value="ANK_REP_REGION DOMAIN-CONTAINING PROTEIN"/>
    <property type="match status" value="1"/>
</dbReference>
<name>A0AAE1CBW3_9PEZI</name>
<keyword evidence="5" id="KW-1185">Reference proteome</keyword>
<sequence length="541" mass="60705">MAIPKKVTRPAIPTENAWQIATKPGHGVLGWRPSTASSTCIELRIVVQIAKTVNIGATIPPRHSANCGWIWKYVNFPIIDMVQVLMNPAAARQTSWSTSLMYSQHAAHTSLPDLLDDITDDVFERGDFYMVNALYSLTSELDKVPFRDFKLDAVGFAGTNWRFESVKRAILNTKRSIPAALCARVRASMSPLFASVLAGRFDIARFLLEREADPNDTFWHNASVLHELAKSIRPGLPESESTRIYLAFFETVIDLGADVNARNYDRRGGIYGILHNRRLDPRVVEICCRRYVSSYFHARHALGSTVLHAFNGTVEVCKIMVDHGADVRATDMEGRTALHREKLPSETASLLVHSGADLEARDNFGRTPISYAHDPEYFEISVNLGANISHLDNRGRSMFEFHSSEMFGRFVQLGLSVDTRNSEGQSALMMCARNDFDAKRGEKPQSRRSEQQGKREEEDQVTTYINHIGEDIYDANDETARDALKLLDIFIEKGFDVNAKDSLGKTLLDYLLGTRRRRWCKSQIVALLVSVGAQPGQHRSA</sequence>
<organism evidence="4 5">
    <name type="scientific">Podospora appendiculata</name>
    <dbReference type="NCBI Taxonomy" id="314037"/>
    <lineage>
        <taxon>Eukaryota</taxon>
        <taxon>Fungi</taxon>
        <taxon>Dikarya</taxon>
        <taxon>Ascomycota</taxon>
        <taxon>Pezizomycotina</taxon>
        <taxon>Sordariomycetes</taxon>
        <taxon>Sordariomycetidae</taxon>
        <taxon>Sordariales</taxon>
        <taxon>Podosporaceae</taxon>
        <taxon>Podospora</taxon>
    </lineage>
</organism>
<evidence type="ECO:0000313" key="4">
    <source>
        <dbReference type="EMBL" id="KAK3687870.1"/>
    </source>
</evidence>
<evidence type="ECO:0000256" key="2">
    <source>
        <dbReference type="ARBA" id="ARBA00023043"/>
    </source>
</evidence>
<dbReference type="Proteomes" id="UP001270362">
    <property type="component" value="Unassembled WGS sequence"/>
</dbReference>
<feature type="region of interest" description="Disordered" evidence="3">
    <location>
        <begin position="438"/>
        <end position="459"/>
    </location>
</feature>
<evidence type="ECO:0000313" key="5">
    <source>
        <dbReference type="Proteomes" id="UP001270362"/>
    </source>
</evidence>
<dbReference type="AlphaFoldDB" id="A0AAE1CBW3"/>
<protein>
    <submittedName>
        <fullName evidence="4">Ankyrin repeat-containing domain protein</fullName>
    </submittedName>
</protein>
<dbReference type="PANTHER" id="PTHR24126">
    <property type="entry name" value="ANKYRIN REPEAT, PH AND SEC7 DOMAIN CONTAINING PROTEIN SECG-RELATED"/>
    <property type="match status" value="1"/>
</dbReference>
<dbReference type="InterPro" id="IPR036770">
    <property type="entry name" value="Ankyrin_rpt-contain_sf"/>
</dbReference>
<dbReference type="InterPro" id="IPR002110">
    <property type="entry name" value="Ankyrin_rpt"/>
</dbReference>
<dbReference type="Gene3D" id="1.25.40.20">
    <property type="entry name" value="Ankyrin repeat-containing domain"/>
    <property type="match status" value="2"/>
</dbReference>
<keyword evidence="2" id="KW-0040">ANK repeat</keyword>
<reference evidence="4" key="1">
    <citation type="journal article" date="2023" name="Mol. Phylogenet. Evol.">
        <title>Genome-scale phylogeny and comparative genomics of the fungal order Sordariales.</title>
        <authorList>
            <person name="Hensen N."/>
            <person name="Bonometti L."/>
            <person name="Westerberg I."/>
            <person name="Brannstrom I.O."/>
            <person name="Guillou S."/>
            <person name="Cros-Aarteil S."/>
            <person name="Calhoun S."/>
            <person name="Haridas S."/>
            <person name="Kuo A."/>
            <person name="Mondo S."/>
            <person name="Pangilinan J."/>
            <person name="Riley R."/>
            <person name="LaButti K."/>
            <person name="Andreopoulos B."/>
            <person name="Lipzen A."/>
            <person name="Chen C."/>
            <person name="Yan M."/>
            <person name="Daum C."/>
            <person name="Ng V."/>
            <person name="Clum A."/>
            <person name="Steindorff A."/>
            <person name="Ohm R.A."/>
            <person name="Martin F."/>
            <person name="Silar P."/>
            <person name="Natvig D.O."/>
            <person name="Lalanne C."/>
            <person name="Gautier V."/>
            <person name="Ament-Velasquez S.L."/>
            <person name="Kruys A."/>
            <person name="Hutchinson M.I."/>
            <person name="Powell A.J."/>
            <person name="Barry K."/>
            <person name="Miller A.N."/>
            <person name="Grigoriev I.V."/>
            <person name="Debuchy R."/>
            <person name="Gladieux P."/>
            <person name="Hiltunen Thoren M."/>
            <person name="Johannesson H."/>
        </authorList>
    </citation>
    <scope>NUCLEOTIDE SEQUENCE</scope>
    <source>
        <strain evidence="4">CBS 314.62</strain>
    </source>
</reference>
<reference evidence="4" key="2">
    <citation type="submission" date="2023-06" db="EMBL/GenBank/DDBJ databases">
        <authorList>
            <consortium name="Lawrence Berkeley National Laboratory"/>
            <person name="Haridas S."/>
            <person name="Hensen N."/>
            <person name="Bonometti L."/>
            <person name="Westerberg I."/>
            <person name="Brannstrom I.O."/>
            <person name="Guillou S."/>
            <person name="Cros-Aarteil S."/>
            <person name="Calhoun S."/>
            <person name="Kuo A."/>
            <person name="Mondo S."/>
            <person name="Pangilinan J."/>
            <person name="Riley R."/>
            <person name="Labutti K."/>
            <person name="Andreopoulos B."/>
            <person name="Lipzen A."/>
            <person name="Chen C."/>
            <person name="Yanf M."/>
            <person name="Daum C."/>
            <person name="Ng V."/>
            <person name="Clum A."/>
            <person name="Steindorff A."/>
            <person name="Ohm R."/>
            <person name="Martin F."/>
            <person name="Silar P."/>
            <person name="Natvig D."/>
            <person name="Lalanne C."/>
            <person name="Gautier V."/>
            <person name="Ament-Velasquez S.L."/>
            <person name="Kruys A."/>
            <person name="Hutchinson M.I."/>
            <person name="Powell A.J."/>
            <person name="Barry K."/>
            <person name="Miller A.N."/>
            <person name="Grigoriev I.V."/>
            <person name="Debuchy R."/>
            <person name="Gladieux P."/>
            <person name="Thoren M.H."/>
            <person name="Johannesson H."/>
        </authorList>
    </citation>
    <scope>NUCLEOTIDE SEQUENCE</scope>
    <source>
        <strain evidence="4">CBS 314.62</strain>
    </source>
</reference>
<evidence type="ECO:0000256" key="3">
    <source>
        <dbReference type="SAM" id="MobiDB-lite"/>
    </source>
</evidence>
<evidence type="ECO:0000256" key="1">
    <source>
        <dbReference type="ARBA" id="ARBA00022737"/>
    </source>
</evidence>
<dbReference type="SMART" id="SM00248">
    <property type="entry name" value="ANK"/>
    <property type="match status" value="5"/>
</dbReference>
<dbReference type="EMBL" id="JAULSO010000002">
    <property type="protein sequence ID" value="KAK3687870.1"/>
    <property type="molecule type" value="Genomic_DNA"/>
</dbReference>
<dbReference type="SUPFAM" id="SSF48403">
    <property type="entry name" value="Ankyrin repeat"/>
    <property type="match status" value="1"/>
</dbReference>